<evidence type="ECO:0000256" key="1">
    <source>
        <dbReference type="SAM" id="Phobius"/>
    </source>
</evidence>
<dbReference type="EMBL" id="JAATOP010000003">
    <property type="protein sequence ID" value="NIY71976.1"/>
    <property type="molecule type" value="Genomic_DNA"/>
</dbReference>
<reference evidence="3 4" key="1">
    <citation type="submission" date="2020-03" db="EMBL/GenBank/DDBJ databases">
        <title>Bacterial isolates of synthetic phycosphere.</title>
        <authorList>
            <person name="Fu H."/>
            <person name="Moran M.A."/>
        </authorList>
    </citation>
    <scope>NUCLEOTIDE SEQUENCE [LARGE SCALE GENOMIC DNA]</scope>
    <source>
        <strain evidence="3 4">HF1</strain>
    </source>
</reference>
<keyword evidence="4" id="KW-1185">Reference proteome</keyword>
<evidence type="ECO:0000313" key="3">
    <source>
        <dbReference type="EMBL" id="NIY71976.1"/>
    </source>
</evidence>
<proteinExistence type="predicted"/>
<evidence type="ECO:0000259" key="2">
    <source>
        <dbReference type="Pfam" id="PF07331"/>
    </source>
</evidence>
<dbReference type="InterPro" id="IPR009936">
    <property type="entry name" value="DUF1468"/>
</dbReference>
<dbReference type="Pfam" id="PF07331">
    <property type="entry name" value="TctB"/>
    <property type="match status" value="1"/>
</dbReference>
<accession>A0ABX0VV73</accession>
<feature type="domain" description="DUF1468" evidence="2">
    <location>
        <begin position="9"/>
        <end position="138"/>
    </location>
</feature>
<feature type="transmembrane region" description="Helical" evidence="1">
    <location>
        <begin position="34"/>
        <end position="52"/>
    </location>
</feature>
<organism evidence="3 4">
    <name type="scientific">Marivivens donghaensis</name>
    <dbReference type="NCBI Taxonomy" id="1699413"/>
    <lineage>
        <taxon>Bacteria</taxon>
        <taxon>Pseudomonadati</taxon>
        <taxon>Pseudomonadota</taxon>
        <taxon>Alphaproteobacteria</taxon>
        <taxon>Rhodobacterales</taxon>
        <taxon>Paracoccaceae</taxon>
        <taxon>Marivivens group</taxon>
        <taxon>Marivivens</taxon>
    </lineage>
</organism>
<feature type="transmembrane region" description="Helical" evidence="1">
    <location>
        <begin position="111"/>
        <end position="133"/>
    </location>
</feature>
<keyword evidence="1" id="KW-0812">Transmembrane</keyword>
<evidence type="ECO:0000313" key="4">
    <source>
        <dbReference type="Proteomes" id="UP000709466"/>
    </source>
</evidence>
<dbReference type="RefSeq" id="WP_167637368.1">
    <property type="nucleotide sequence ID" value="NZ_JAATOP010000003.1"/>
</dbReference>
<gene>
    <name evidence="3" type="ORF">HCZ30_05940</name>
</gene>
<keyword evidence="1" id="KW-0472">Membrane</keyword>
<feature type="transmembrane region" description="Helical" evidence="1">
    <location>
        <begin position="73"/>
        <end position="99"/>
    </location>
</feature>
<protein>
    <submittedName>
        <fullName evidence="3">Tripartite tricarboxylate transporter TctB family protein</fullName>
    </submittedName>
</protein>
<dbReference type="Proteomes" id="UP000709466">
    <property type="component" value="Unassembled WGS sequence"/>
</dbReference>
<feature type="transmembrane region" description="Helical" evidence="1">
    <location>
        <begin position="7"/>
        <end position="28"/>
    </location>
</feature>
<sequence length="145" mass="15471">MTERRQDIILGGVFAATGLSAAYIAAGYRGASGIYPMSLGYVIAILGAIVAIKAMLRGSSEPREIIRKAPQALLTVGIGAIYLALVPILGFYIASALLVLTLPAALGFRRLLFTFVTAAIFVGIVWVIFSVILEKPLPMPVWISY</sequence>
<comment type="caution">
    <text evidence="3">The sequence shown here is derived from an EMBL/GenBank/DDBJ whole genome shotgun (WGS) entry which is preliminary data.</text>
</comment>
<name>A0ABX0VV73_9RHOB</name>
<keyword evidence="1" id="KW-1133">Transmembrane helix</keyword>